<dbReference type="GO" id="GO:0042277">
    <property type="term" value="F:peptide binding"/>
    <property type="evidence" value="ECO:0007669"/>
    <property type="project" value="TreeGrafter"/>
</dbReference>
<feature type="domain" description="ERAP1-like C-terminal" evidence="3">
    <location>
        <begin position="7"/>
        <end position="249"/>
    </location>
</feature>
<dbReference type="EMBL" id="KQ461198">
    <property type="protein sequence ID" value="KPJ05975.1"/>
    <property type="molecule type" value="Genomic_DNA"/>
</dbReference>
<evidence type="ECO:0000259" key="3">
    <source>
        <dbReference type="Pfam" id="PF11838"/>
    </source>
</evidence>
<dbReference type="GO" id="GO:0005737">
    <property type="term" value="C:cytoplasm"/>
    <property type="evidence" value="ECO:0007669"/>
    <property type="project" value="TreeGrafter"/>
</dbReference>
<dbReference type="InParanoid" id="A0A194QLY5"/>
<dbReference type="InterPro" id="IPR050344">
    <property type="entry name" value="Peptidase_M1_aminopeptidases"/>
</dbReference>
<keyword evidence="2" id="KW-1133">Transmembrane helix</keyword>
<dbReference type="PANTHER" id="PTHR11533">
    <property type="entry name" value="PROTEASE M1 ZINC METALLOPROTEASE"/>
    <property type="match status" value="1"/>
</dbReference>
<keyword evidence="5" id="KW-1185">Reference proteome</keyword>
<keyword evidence="4" id="KW-0378">Hydrolase</keyword>
<dbReference type="PANTHER" id="PTHR11533:SF299">
    <property type="entry name" value="AMINOPEPTIDASE"/>
    <property type="match status" value="1"/>
</dbReference>
<dbReference type="GO" id="GO:0070006">
    <property type="term" value="F:metalloaminopeptidase activity"/>
    <property type="evidence" value="ECO:0007669"/>
    <property type="project" value="TreeGrafter"/>
</dbReference>
<dbReference type="GO" id="GO:0006508">
    <property type="term" value="P:proteolysis"/>
    <property type="evidence" value="ECO:0007669"/>
    <property type="project" value="TreeGrafter"/>
</dbReference>
<evidence type="ECO:0000313" key="5">
    <source>
        <dbReference type="Proteomes" id="UP000053240"/>
    </source>
</evidence>
<dbReference type="Proteomes" id="UP000053240">
    <property type="component" value="Unassembled WGS sequence"/>
</dbReference>
<dbReference type="GO" id="GO:0008270">
    <property type="term" value="F:zinc ion binding"/>
    <property type="evidence" value="ECO:0007669"/>
    <property type="project" value="TreeGrafter"/>
</dbReference>
<organism evidence="4 5">
    <name type="scientific">Papilio machaon</name>
    <name type="common">Old World swallowtail butterfly</name>
    <dbReference type="NCBI Taxonomy" id="76193"/>
    <lineage>
        <taxon>Eukaryota</taxon>
        <taxon>Metazoa</taxon>
        <taxon>Ecdysozoa</taxon>
        <taxon>Arthropoda</taxon>
        <taxon>Hexapoda</taxon>
        <taxon>Insecta</taxon>
        <taxon>Pterygota</taxon>
        <taxon>Neoptera</taxon>
        <taxon>Endopterygota</taxon>
        <taxon>Lepidoptera</taxon>
        <taxon>Glossata</taxon>
        <taxon>Ditrysia</taxon>
        <taxon>Papilionoidea</taxon>
        <taxon>Papilionidae</taxon>
        <taxon>Papilioninae</taxon>
        <taxon>Papilio</taxon>
    </lineage>
</organism>
<dbReference type="AlphaFoldDB" id="A0A194QLY5"/>
<keyword evidence="4" id="KW-0645">Protease</keyword>
<dbReference type="InterPro" id="IPR024571">
    <property type="entry name" value="ERAP1-like_C_dom"/>
</dbReference>
<evidence type="ECO:0000256" key="1">
    <source>
        <dbReference type="ARBA" id="ARBA00010136"/>
    </source>
</evidence>
<sequence length="297" mass="33583">MCTNKVNEANYHVWNPAISGFTWLRNRLRHLPAQQAKFDEFILSQMEHVIETVGFDAGNETPTTSLTRQEVLHFACTLGHEKCVKESRDRFISLKNGNWVDARIRRNVYVTGIREGDQSDFEFLLARMRQSNFANDQLEMLRALGAARSPELITRYLQLTLTKAVRSHDKANSFNYALLGNQGNAYHVLQFVKDNIDAMRVAYIEDAPPTPVHTCMVNLASYLDNAGLDEYEAWLRSTQSGSLQYQRTLSAITSARNNIIWGNNNVEAILEAARGGAVHLVLSTVLLVTTVMITMFI</sequence>
<evidence type="ECO:0000313" key="4">
    <source>
        <dbReference type="EMBL" id="KPJ05975.1"/>
    </source>
</evidence>
<keyword evidence="4" id="KW-0031">Aminopeptidase</keyword>
<dbReference type="GO" id="GO:0005615">
    <property type="term" value="C:extracellular space"/>
    <property type="evidence" value="ECO:0007669"/>
    <property type="project" value="TreeGrafter"/>
</dbReference>
<keyword evidence="2" id="KW-0472">Membrane</keyword>
<dbReference type="Gene3D" id="1.25.50.20">
    <property type="match status" value="1"/>
</dbReference>
<reference evidence="4 5" key="1">
    <citation type="journal article" date="2015" name="Nat. Commun.">
        <title>Outbred genome sequencing and CRISPR/Cas9 gene editing in butterflies.</title>
        <authorList>
            <person name="Li X."/>
            <person name="Fan D."/>
            <person name="Zhang W."/>
            <person name="Liu G."/>
            <person name="Zhang L."/>
            <person name="Zhao L."/>
            <person name="Fang X."/>
            <person name="Chen L."/>
            <person name="Dong Y."/>
            <person name="Chen Y."/>
            <person name="Ding Y."/>
            <person name="Zhao R."/>
            <person name="Feng M."/>
            <person name="Zhu Y."/>
            <person name="Feng Y."/>
            <person name="Jiang X."/>
            <person name="Zhu D."/>
            <person name="Xiang H."/>
            <person name="Feng X."/>
            <person name="Li S."/>
            <person name="Wang J."/>
            <person name="Zhang G."/>
            <person name="Kronforst M.R."/>
            <person name="Wang W."/>
        </authorList>
    </citation>
    <scope>NUCLEOTIDE SEQUENCE [LARGE SCALE GENOMIC DNA]</scope>
    <source>
        <strain evidence="4">Ya'a_city_454_Pm</strain>
        <tissue evidence="4">Whole body</tissue>
    </source>
</reference>
<keyword evidence="2" id="KW-0812">Transmembrane</keyword>
<proteinExistence type="inferred from homology"/>
<evidence type="ECO:0000256" key="2">
    <source>
        <dbReference type="SAM" id="Phobius"/>
    </source>
</evidence>
<accession>A0A194QLY5</accession>
<gene>
    <name evidence="4" type="ORF">RR48_14417</name>
</gene>
<dbReference type="Pfam" id="PF11838">
    <property type="entry name" value="ERAP1_C"/>
    <property type="match status" value="1"/>
</dbReference>
<dbReference type="GO" id="GO:0016020">
    <property type="term" value="C:membrane"/>
    <property type="evidence" value="ECO:0007669"/>
    <property type="project" value="TreeGrafter"/>
</dbReference>
<dbReference type="GO" id="GO:0043171">
    <property type="term" value="P:peptide catabolic process"/>
    <property type="evidence" value="ECO:0007669"/>
    <property type="project" value="TreeGrafter"/>
</dbReference>
<comment type="similarity">
    <text evidence="1">Belongs to the peptidase M1 family.</text>
</comment>
<protein>
    <submittedName>
        <fullName evidence="4">Membrane alanyl aminopeptidase</fullName>
    </submittedName>
</protein>
<name>A0A194QLY5_PAPMA</name>
<feature type="transmembrane region" description="Helical" evidence="2">
    <location>
        <begin position="277"/>
        <end position="296"/>
    </location>
</feature>